<dbReference type="InterPro" id="IPR039652">
    <property type="entry name" value="Coatomer_zeta"/>
</dbReference>
<reference evidence="7 8" key="1">
    <citation type="journal article" date="2011" name="Science">
        <title>The Selaginella genome identifies genetic changes associated with the evolution of vascular plants.</title>
        <authorList>
            <person name="Banks J.A."/>
            <person name="Nishiyama T."/>
            <person name="Hasebe M."/>
            <person name="Bowman J.L."/>
            <person name="Gribskov M."/>
            <person name="dePamphilis C."/>
            <person name="Albert V.A."/>
            <person name="Aono N."/>
            <person name="Aoyama T."/>
            <person name="Ambrose B.A."/>
            <person name="Ashton N.W."/>
            <person name="Axtell M.J."/>
            <person name="Barker E."/>
            <person name="Barker M.S."/>
            <person name="Bennetzen J.L."/>
            <person name="Bonawitz N.D."/>
            <person name="Chapple C."/>
            <person name="Cheng C."/>
            <person name="Correa L.G."/>
            <person name="Dacre M."/>
            <person name="DeBarry J."/>
            <person name="Dreyer I."/>
            <person name="Elias M."/>
            <person name="Engstrom E.M."/>
            <person name="Estelle M."/>
            <person name="Feng L."/>
            <person name="Finet C."/>
            <person name="Floyd S.K."/>
            <person name="Frommer W.B."/>
            <person name="Fujita T."/>
            <person name="Gramzow L."/>
            <person name="Gutensohn M."/>
            <person name="Harholt J."/>
            <person name="Hattori M."/>
            <person name="Heyl A."/>
            <person name="Hirai T."/>
            <person name="Hiwatashi Y."/>
            <person name="Ishikawa M."/>
            <person name="Iwata M."/>
            <person name="Karol K.G."/>
            <person name="Koehler B."/>
            <person name="Kolukisaoglu U."/>
            <person name="Kubo M."/>
            <person name="Kurata T."/>
            <person name="Lalonde S."/>
            <person name="Li K."/>
            <person name="Li Y."/>
            <person name="Litt A."/>
            <person name="Lyons E."/>
            <person name="Manning G."/>
            <person name="Maruyama T."/>
            <person name="Michael T.P."/>
            <person name="Mikami K."/>
            <person name="Miyazaki S."/>
            <person name="Morinaga S."/>
            <person name="Murata T."/>
            <person name="Mueller-Roeber B."/>
            <person name="Nelson D.R."/>
            <person name="Obara M."/>
            <person name="Oguri Y."/>
            <person name="Olmstead R.G."/>
            <person name="Onodera N."/>
            <person name="Petersen B.L."/>
            <person name="Pils B."/>
            <person name="Prigge M."/>
            <person name="Rensing S.A."/>
            <person name="Riano-Pachon D.M."/>
            <person name="Roberts A.W."/>
            <person name="Sato Y."/>
            <person name="Scheller H.V."/>
            <person name="Schulz B."/>
            <person name="Schulz C."/>
            <person name="Shakirov E.V."/>
            <person name="Shibagaki N."/>
            <person name="Shinohara N."/>
            <person name="Shippen D.E."/>
            <person name="Soerensen I."/>
            <person name="Sotooka R."/>
            <person name="Sugimoto N."/>
            <person name="Sugita M."/>
            <person name="Sumikawa N."/>
            <person name="Tanurdzic M."/>
            <person name="Theissen G."/>
            <person name="Ulvskov P."/>
            <person name="Wakazuki S."/>
            <person name="Weng J.K."/>
            <person name="Willats W.W."/>
            <person name="Wipf D."/>
            <person name="Wolf P.G."/>
            <person name="Yang L."/>
            <person name="Zimmer A.D."/>
            <person name="Zhu Q."/>
            <person name="Mitros T."/>
            <person name="Hellsten U."/>
            <person name="Loque D."/>
            <person name="Otillar R."/>
            <person name="Salamov A."/>
            <person name="Schmutz J."/>
            <person name="Shapiro H."/>
            <person name="Lindquist E."/>
            <person name="Lucas S."/>
            <person name="Rokhsar D."/>
            <person name="Grigoriev I.V."/>
        </authorList>
    </citation>
    <scope>NUCLEOTIDE SEQUENCE [LARGE SCALE GENOMIC DNA]</scope>
</reference>
<comment type="similarity">
    <text evidence="2 5">Belongs to the adaptor complexes small subunit family.</text>
</comment>
<name>D8RT50_SELML</name>
<comment type="subcellular location">
    <subcellularLocation>
        <location evidence="5">Cytoplasm</location>
    </subcellularLocation>
    <subcellularLocation>
        <location evidence="1 5">Golgi apparatus membrane</location>
        <topology evidence="1 5">Peripheral membrane protein</topology>
        <orientation evidence="5">Cytoplasmic side</orientation>
    </subcellularLocation>
    <subcellularLocation>
        <location evidence="5">Cytoplasmic vesicle</location>
        <location evidence="5">COPI-coated vesicle membrane</location>
        <topology evidence="5">Peripheral membrane protein</topology>
        <orientation evidence="5">Cytoplasmic side</orientation>
    </subcellularLocation>
</comment>
<dbReference type="Gene3D" id="3.30.450.60">
    <property type="match status" value="1"/>
</dbReference>
<dbReference type="GO" id="GO:0006891">
    <property type="term" value="P:intra-Golgi vesicle-mediated transport"/>
    <property type="evidence" value="ECO:0000318"/>
    <property type="project" value="GO_Central"/>
</dbReference>
<comment type="subunit">
    <text evidence="5">Oligomeric complex that consists of at least the alpha, beta, beta', gamma, delta, epsilon and zeta subunits.</text>
</comment>
<evidence type="ECO:0000259" key="6">
    <source>
        <dbReference type="Pfam" id="PF01217"/>
    </source>
</evidence>
<keyword evidence="5" id="KW-0653">Protein transport</keyword>
<dbReference type="OrthoDB" id="10249988at2759"/>
<dbReference type="Gramene" id="EFJ24622">
    <property type="protein sequence ID" value="EFJ24622"/>
    <property type="gene ID" value="SELMODRAFT_100915"/>
</dbReference>
<dbReference type="OMA" id="CLAWIRV"/>
<keyword evidence="8" id="KW-1185">Reference proteome</keyword>
<proteinExistence type="inferred from homology"/>
<sequence length="147" mass="16833">MLMCVLFANSSGNVLLERFHGVPGEERLHWRSFLVKLGTDNLKGARDEESFVASHKSVHITYTVMGEIWIFTVGKDEYDELTLVEVLFSITSSVKDVCKKIPTERVFLDKYGKICLCLDEIVSQGMLEHTDKDRIRRLIRLKPIAES</sequence>
<keyword evidence="3 5" id="KW-0963">Cytoplasm</keyword>
<dbReference type="Pfam" id="PF01217">
    <property type="entry name" value="Clat_adaptor_s"/>
    <property type="match status" value="1"/>
</dbReference>
<keyword evidence="4 5" id="KW-0472">Membrane</keyword>
<keyword evidence="5" id="KW-0333">Golgi apparatus</keyword>
<dbReference type="InParanoid" id="D8RT50"/>
<dbReference type="Proteomes" id="UP000001514">
    <property type="component" value="Unassembled WGS sequence"/>
</dbReference>
<evidence type="ECO:0000256" key="1">
    <source>
        <dbReference type="ARBA" id="ARBA00004395"/>
    </source>
</evidence>
<dbReference type="FunCoup" id="D8RT50">
    <property type="interactions" value="1153"/>
</dbReference>
<evidence type="ECO:0000256" key="3">
    <source>
        <dbReference type="ARBA" id="ARBA00022490"/>
    </source>
</evidence>
<dbReference type="GO" id="GO:0030126">
    <property type="term" value="C:COPI vesicle coat"/>
    <property type="evidence" value="ECO:0000318"/>
    <property type="project" value="GO_Central"/>
</dbReference>
<dbReference type="GO" id="GO:0000139">
    <property type="term" value="C:Golgi membrane"/>
    <property type="evidence" value="ECO:0007669"/>
    <property type="project" value="UniProtKB-SubCell"/>
</dbReference>
<protein>
    <recommendedName>
        <fullName evidence="5">Coatomer subunit zeta</fullName>
    </recommendedName>
</protein>
<dbReference type="InterPro" id="IPR022775">
    <property type="entry name" value="AP_mu_sigma_su"/>
</dbReference>
<accession>D8RT50</accession>
<evidence type="ECO:0000256" key="4">
    <source>
        <dbReference type="ARBA" id="ARBA00023136"/>
    </source>
</evidence>
<dbReference type="FunFam" id="3.30.450.60:FF:000017">
    <property type="entry name" value="SNARE-like superfamily protein"/>
    <property type="match status" value="1"/>
</dbReference>
<dbReference type="EMBL" id="GL377589">
    <property type="protein sequence ID" value="EFJ24622.1"/>
    <property type="molecule type" value="Genomic_DNA"/>
</dbReference>
<keyword evidence="5" id="KW-0931">ER-Golgi transport</keyword>
<keyword evidence="5" id="KW-0968">Cytoplasmic vesicle</keyword>
<dbReference type="GO" id="GO:0006886">
    <property type="term" value="P:intracellular protein transport"/>
    <property type="evidence" value="ECO:0000318"/>
    <property type="project" value="GO_Central"/>
</dbReference>
<evidence type="ECO:0000313" key="7">
    <source>
        <dbReference type="EMBL" id="EFJ24622.1"/>
    </source>
</evidence>
<gene>
    <name evidence="7" type="ORF">SELMODRAFT_100915</name>
</gene>
<comment type="function">
    <text evidence="5">The zeta subunit may be involved in regulating the coat assembly and, hence, the rate of biosynthetic protein transport due to its association-dissociation properties with the coatomer complex.</text>
</comment>
<keyword evidence="5" id="KW-0813">Transport</keyword>
<dbReference type="PANTHER" id="PTHR11043:SF1">
    <property type="entry name" value="TSET COMPLEX MEMBER TSTD"/>
    <property type="match status" value="1"/>
</dbReference>
<dbReference type="eggNOG" id="ENOG502RXRG">
    <property type="taxonomic scope" value="Eukaryota"/>
</dbReference>
<feature type="domain" description="AP complex mu/sigma subunit" evidence="6">
    <location>
        <begin position="1"/>
        <end position="137"/>
    </location>
</feature>
<organism evidence="8">
    <name type="scientific">Selaginella moellendorffii</name>
    <name type="common">Spikemoss</name>
    <dbReference type="NCBI Taxonomy" id="88036"/>
    <lineage>
        <taxon>Eukaryota</taxon>
        <taxon>Viridiplantae</taxon>
        <taxon>Streptophyta</taxon>
        <taxon>Embryophyta</taxon>
        <taxon>Tracheophyta</taxon>
        <taxon>Lycopodiopsida</taxon>
        <taxon>Selaginellales</taxon>
        <taxon>Selaginellaceae</taxon>
        <taxon>Selaginella</taxon>
    </lineage>
</organism>
<evidence type="ECO:0000313" key="8">
    <source>
        <dbReference type="Proteomes" id="UP000001514"/>
    </source>
</evidence>
<dbReference type="SUPFAM" id="SSF64356">
    <property type="entry name" value="SNARE-like"/>
    <property type="match status" value="1"/>
</dbReference>
<dbReference type="GO" id="GO:0006890">
    <property type="term" value="P:retrograde vesicle-mediated transport, Golgi to endoplasmic reticulum"/>
    <property type="evidence" value="ECO:0000318"/>
    <property type="project" value="GO_Central"/>
</dbReference>
<dbReference type="PANTHER" id="PTHR11043">
    <property type="entry name" value="ZETA-COAT PROTEIN"/>
    <property type="match status" value="1"/>
</dbReference>
<dbReference type="AlphaFoldDB" id="D8RT50"/>
<evidence type="ECO:0000256" key="5">
    <source>
        <dbReference type="RuleBase" id="RU366053"/>
    </source>
</evidence>
<dbReference type="STRING" id="88036.D8RT50"/>
<dbReference type="HOGENOM" id="CLU_148268_0_0_1"/>
<evidence type="ECO:0000256" key="2">
    <source>
        <dbReference type="ARBA" id="ARBA00006972"/>
    </source>
</evidence>
<dbReference type="InterPro" id="IPR011012">
    <property type="entry name" value="Longin-like_dom_sf"/>
</dbReference>
<dbReference type="KEGG" id="smo:SELMODRAFT_100915"/>